<dbReference type="PANTHER" id="PTHR19879:SF9">
    <property type="entry name" value="TRANSCRIPTION INITIATION FACTOR TFIID SUBUNIT 5"/>
    <property type="match status" value="1"/>
</dbReference>
<evidence type="ECO:0000313" key="5">
    <source>
        <dbReference type="EMBL" id="ETO10808.1"/>
    </source>
</evidence>
<evidence type="ECO:0000313" key="6">
    <source>
        <dbReference type="Proteomes" id="UP000023152"/>
    </source>
</evidence>
<dbReference type="CDD" id="cd00200">
    <property type="entry name" value="WD40"/>
    <property type="match status" value="1"/>
</dbReference>
<dbReference type="InterPro" id="IPR015915">
    <property type="entry name" value="Kelch-typ_b-propeller"/>
</dbReference>
<dbReference type="Gene3D" id="2.120.10.80">
    <property type="entry name" value="Kelch-type beta propeller"/>
    <property type="match status" value="1"/>
</dbReference>
<name>X6M9X6_RETFI</name>
<dbReference type="EMBL" id="ASPP01023107">
    <property type="protein sequence ID" value="ETO10808.1"/>
    <property type="molecule type" value="Genomic_DNA"/>
</dbReference>
<feature type="repeat" description="WD" evidence="3">
    <location>
        <begin position="536"/>
        <end position="577"/>
    </location>
</feature>
<sequence length="736" mass="84799">MGRIGENSGKNPQPDVVSPFKTLAHPPLSLQCVQCVLYKREIIICGGYLKSDCYSYHTLKNLYKRICSYPNDVDLQGHCVVKIVNSNNPNDITLLSFGGQDYKKRHTLIMNYVSVWNDDYYDEDEDVKEGEIEIERNNKAINIGRNDDDYKGVRAVIGGDNNNLLFITYYPNCISIFNLETCQYIKHDTLPTNDDTSVRYHCFVLKSKNQSLMAQSNTKIYEMILFCDNEGFIINYNEDENTFQFNKLWICTTMKTLKSYGYTLIDDFILFFGGHNAIKTNVSNGVHRFSIINNKWLKFEQTLPIPLTDCVAISNKSNTHLYIVGGYYGKNKISTHLITEVNEWIRKETEAEKQWMIEEEEKREIEQIYKDIKGIDENFDIRKLKVKLRTKEIEAIIKYWLNSLSIKMGWIDEFNIIVFRYILVFAYFILFYYEYIAFKNQYDRKYIKPLRILQGHSDIVNSVKFSSDGTKIVSSSNDKTIRVWDVKLGKEVLVLKENKCPIVDAKFSPDGNMVISCSDNMIQLWDITSSTEIIQLQGHLDTVTSVQFSPNGSIVVSGSCDHTTRLWDIQTGQEIARIQNTRKINDVRFSPDGQQIVLSNDHTIEIWNIASCEKISKLNYHLANINKVTFSSDGSFIVSCSSDCKIQIWHLQSKTQVTKINGNCIFINDVQFFSDEQTIISGSSDNKIRLWDVKLGMEIQKIEGHTNQVTGLDVSLDGNTIVSSSYDKTIRLWELL</sequence>
<dbReference type="SUPFAM" id="SSF50965">
    <property type="entry name" value="Galactose oxidase, central domain"/>
    <property type="match status" value="1"/>
</dbReference>
<dbReference type="InterPro" id="IPR011043">
    <property type="entry name" value="Gal_Oxase/kelch_b-propeller"/>
</dbReference>
<accession>X6M9X6</accession>
<reference evidence="5 6" key="1">
    <citation type="journal article" date="2013" name="Curr. Biol.">
        <title>The Genome of the Foraminiferan Reticulomyxa filosa.</title>
        <authorList>
            <person name="Glockner G."/>
            <person name="Hulsmann N."/>
            <person name="Schleicher M."/>
            <person name="Noegel A.A."/>
            <person name="Eichinger L."/>
            <person name="Gallinger C."/>
            <person name="Pawlowski J."/>
            <person name="Sierra R."/>
            <person name="Euteneuer U."/>
            <person name="Pillet L."/>
            <person name="Moustafa A."/>
            <person name="Platzer M."/>
            <person name="Groth M."/>
            <person name="Szafranski K."/>
            <person name="Schliwa M."/>
        </authorList>
    </citation>
    <scope>NUCLEOTIDE SEQUENCE [LARGE SCALE GENOMIC DNA]</scope>
</reference>
<dbReference type="SUPFAM" id="SSF50978">
    <property type="entry name" value="WD40 repeat-like"/>
    <property type="match status" value="1"/>
</dbReference>
<protein>
    <submittedName>
        <fullName evidence="5">WD-40 repeat protein</fullName>
    </submittedName>
</protein>
<gene>
    <name evidence="5" type="ORF">RFI_26569</name>
</gene>
<dbReference type="OrthoDB" id="25131at2759"/>
<dbReference type="PROSITE" id="PS00678">
    <property type="entry name" value="WD_REPEATS_1"/>
    <property type="match status" value="5"/>
</dbReference>
<dbReference type="SMART" id="SM00320">
    <property type="entry name" value="WD40"/>
    <property type="match status" value="7"/>
</dbReference>
<keyword evidence="4" id="KW-0812">Transmembrane</keyword>
<keyword evidence="4" id="KW-0472">Membrane</keyword>
<comment type="caution">
    <text evidence="5">The sequence shown here is derived from an EMBL/GenBank/DDBJ whole genome shotgun (WGS) entry which is preliminary data.</text>
</comment>
<feature type="transmembrane region" description="Helical" evidence="4">
    <location>
        <begin position="418"/>
        <end position="438"/>
    </location>
</feature>
<dbReference type="InterPro" id="IPR019775">
    <property type="entry name" value="WD40_repeat_CS"/>
</dbReference>
<feature type="repeat" description="WD" evidence="3">
    <location>
        <begin position="618"/>
        <end position="659"/>
    </location>
</feature>
<dbReference type="Pfam" id="PF00400">
    <property type="entry name" value="WD40"/>
    <property type="match status" value="7"/>
</dbReference>
<evidence type="ECO:0000256" key="4">
    <source>
        <dbReference type="SAM" id="Phobius"/>
    </source>
</evidence>
<dbReference type="AlphaFoldDB" id="X6M9X6"/>
<evidence type="ECO:0000256" key="3">
    <source>
        <dbReference type="PROSITE-ProRule" id="PRU00221"/>
    </source>
</evidence>
<keyword evidence="4" id="KW-1133">Transmembrane helix</keyword>
<dbReference type="Gene3D" id="2.130.10.10">
    <property type="entry name" value="YVTN repeat-like/Quinoprotein amine dehydrogenase"/>
    <property type="match status" value="3"/>
</dbReference>
<feature type="repeat" description="WD" evidence="3">
    <location>
        <begin position="702"/>
        <end position="736"/>
    </location>
</feature>
<feature type="repeat" description="WD" evidence="3">
    <location>
        <begin position="453"/>
        <end position="494"/>
    </location>
</feature>
<dbReference type="InterPro" id="IPR036322">
    <property type="entry name" value="WD40_repeat_dom_sf"/>
</dbReference>
<dbReference type="InterPro" id="IPR015943">
    <property type="entry name" value="WD40/YVTN_repeat-like_dom_sf"/>
</dbReference>
<dbReference type="InterPro" id="IPR001680">
    <property type="entry name" value="WD40_rpt"/>
</dbReference>
<organism evidence="5 6">
    <name type="scientific">Reticulomyxa filosa</name>
    <dbReference type="NCBI Taxonomy" id="46433"/>
    <lineage>
        <taxon>Eukaryota</taxon>
        <taxon>Sar</taxon>
        <taxon>Rhizaria</taxon>
        <taxon>Retaria</taxon>
        <taxon>Foraminifera</taxon>
        <taxon>Monothalamids</taxon>
        <taxon>Reticulomyxidae</taxon>
        <taxon>Reticulomyxa</taxon>
    </lineage>
</organism>
<dbReference type="PANTHER" id="PTHR19879">
    <property type="entry name" value="TRANSCRIPTION INITIATION FACTOR TFIID"/>
    <property type="match status" value="1"/>
</dbReference>
<dbReference type="Proteomes" id="UP000023152">
    <property type="component" value="Unassembled WGS sequence"/>
</dbReference>
<dbReference type="PRINTS" id="PR00320">
    <property type="entry name" value="GPROTEINBRPT"/>
</dbReference>
<keyword evidence="1 3" id="KW-0853">WD repeat</keyword>
<dbReference type="PROSITE" id="PS50082">
    <property type="entry name" value="WD_REPEATS_2"/>
    <property type="match status" value="6"/>
</dbReference>
<dbReference type="PROSITE" id="PS50294">
    <property type="entry name" value="WD_REPEATS_REGION"/>
    <property type="match status" value="5"/>
</dbReference>
<dbReference type="InterPro" id="IPR020472">
    <property type="entry name" value="WD40_PAC1"/>
</dbReference>
<keyword evidence="2" id="KW-0677">Repeat</keyword>
<evidence type="ECO:0000256" key="2">
    <source>
        <dbReference type="ARBA" id="ARBA00022737"/>
    </source>
</evidence>
<proteinExistence type="predicted"/>
<keyword evidence="6" id="KW-1185">Reference proteome</keyword>
<feature type="repeat" description="WD" evidence="3">
    <location>
        <begin position="660"/>
        <end position="701"/>
    </location>
</feature>
<evidence type="ECO:0000256" key="1">
    <source>
        <dbReference type="ARBA" id="ARBA00022574"/>
    </source>
</evidence>
<feature type="repeat" description="WD" evidence="3">
    <location>
        <begin position="495"/>
        <end position="535"/>
    </location>
</feature>